<dbReference type="CDD" id="cd16841">
    <property type="entry name" value="RraA_family"/>
    <property type="match status" value="1"/>
</dbReference>
<dbReference type="Gene3D" id="3.50.30.40">
    <property type="entry name" value="Ribonuclease E inhibitor RraA/RraA-like"/>
    <property type="match status" value="1"/>
</dbReference>
<dbReference type="NCBIfam" id="NF006731">
    <property type="entry name" value="PRK09262.1"/>
    <property type="match status" value="1"/>
</dbReference>
<reference evidence="2 3" key="1">
    <citation type="submission" date="2019-03" db="EMBL/GenBank/DDBJ databases">
        <title>Ramlibacter henchirensis DSM 14656, whole genome shotgun sequence.</title>
        <authorList>
            <person name="Zhang X."/>
            <person name="Feng G."/>
            <person name="Zhu H."/>
        </authorList>
    </citation>
    <scope>NUCLEOTIDE SEQUENCE [LARGE SCALE GENOMIC DNA]</scope>
    <source>
        <strain evidence="2 3">DSM 14656</strain>
    </source>
</reference>
<keyword evidence="1" id="KW-0460">Magnesium</keyword>
<feature type="binding site" evidence="1">
    <location>
        <position position="122"/>
    </location>
    <ligand>
        <name>Mg(2+)</name>
        <dbReference type="ChEBI" id="CHEBI:18420"/>
    </ligand>
</feature>
<comment type="cofactor">
    <cofactor evidence="1">
        <name>Mg(2+)</name>
        <dbReference type="ChEBI" id="CHEBI:18420"/>
    </cofactor>
</comment>
<proteinExistence type="predicted"/>
<keyword evidence="1" id="KW-0479">Metal-binding</keyword>
<feature type="binding site" evidence="1">
    <location>
        <begin position="99"/>
        <end position="102"/>
    </location>
    <ligand>
        <name>substrate</name>
    </ligand>
</feature>
<sequence>MSPSKVYLKVNRVAAEIVAQAREVTVADVHEAMGPPGRAALMSARMRPLKDGQKIAGPAVTAFCWPGDNLMMHRALYLSQPGDVLVVVCQAELSGAQWGDLATRYALQKGLAGVVVQGCARDVDQVRALGLPVWSTHIWPIHPDKSGHGFVNAPVVCEGVNVRPGDLIIADGDGVICVPRGEASRVVSAAQGKMRKEDEAAEKVRAGAAVWDLSGAAEIYARMQVEEIDGAYDD</sequence>
<gene>
    <name evidence="2" type="ORF">EZ313_16065</name>
</gene>
<dbReference type="Proteomes" id="UP000298180">
    <property type="component" value="Unassembled WGS sequence"/>
</dbReference>
<evidence type="ECO:0000256" key="1">
    <source>
        <dbReference type="PIRSR" id="PIRSR605493-1"/>
    </source>
</evidence>
<dbReference type="InterPro" id="IPR036704">
    <property type="entry name" value="RraA/RraA-like_sf"/>
</dbReference>
<organism evidence="2 3">
    <name type="scientific">Ramlibacter henchirensis</name>
    <dbReference type="NCBI Taxonomy" id="204072"/>
    <lineage>
        <taxon>Bacteria</taxon>
        <taxon>Pseudomonadati</taxon>
        <taxon>Pseudomonadota</taxon>
        <taxon>Betaproteobacteria</taxon>
        <taxon>Burkholderiales</taxon>
        <taxon>Comamonadaceae</taxon>
        <taxon>Ramlibacter</taxon>
    </lineage>
</organism>
<keyword evidence="3" id="KW-1185">Reference proteome</keyword>
<feature type="binding site" evidence="1">
    <location>
        <position position="121"/>
    </location>
    <ligand>
        <name>substrate</name>
    </ligand>
</feature>
<evidence type="ECO:0000313" key="2">
    <source>
        <dbReference type="EMBL" id="TFZ02760.1"/>
    </source>
</evidence>
<name>A0A4Z0BWM6_9BURK</name>
<dbReference type="EMBL" id="SMLM01000002">
    <property type="protein sequence ID" value="TFZ02760.1"/>
    <property type="molecule type" value="Genomic_DNA"/>
</dbReference>
<dbReference type="RefSeq" id="WP_135264284.1">
    <property type="nucleotide sequence ID" value="NZ_SMLM01000002.1"/>
</dbReference>
<dbReference type="AlphaFoldDB" id="A0A4Z0BWM6"/>
<dbReference type="SUPFAM" id="SSF89562">
    <property type="entry name" value="RraA-like"/>
    <property type="match status" value="1"/>
</dbReference>
<dbReference type="Pfam" id="PF03737">
    <property type="entry name" value="RraA-like"/>
    <property type="match status" value="1"/>
</dbReference>
<dbReference type="OrthoDB" id="8717144at2"/>
<dbReference type="GO" id="GO:0046872">
    <property type="term" value="F:metal ion binding"/>
    <property type="evidence" value="ECO:0007669"/>
    <property type="project" value="UniProtKB-KW"/>
</dbReference>
<protein>
    <submittedName>
        <fullName evidence="2">4-carboxy-4-hydroxy-2-oxoadipate aldolase/oxaloacetate decarboxylase</fullName>
    </submittedName>
</protein>
<comment type="caution">
    <text evidence="2">The sequence shown here is derived from an EMBL/GenBank/DDBJ whole genome shotgun (WGS) entry which is preliminary data.</text>
</comment>
<dbReference type="PANTHER" id="PTHR33254:SF16">
    <property type="entry name" value="BLR3842 PROTEIN"/>
    <property type="match status" value="1"/>
</dbReference>
<dbReference type="InterPro" id="IPR005493">
    <property type="entry name" value="RraA/RraA-like"/>
</dbReference>
<dbReference type="PANTHER" id="PTHR33254">
    <property type="entry name" value="4-HYDROXY-4-METHYL-2-OXOGLUTARATE ALDOLASE 3-RELATED"/>
    <property type="match status" value="1"/>
</dbReference>
<accession>A0A4Z0BWM6</accession>
<evidence type="ECO:0000313" key="3">
    <source>
        <dbReference type="Proteomes" id="UP000298180"/>
    </source>
</evidence>